<feature type="compositionally biased region" description="Basic and acidic residues" evidence="1">
    <location>
        <begin position="390"/>
        <end position="404"/>
    </location>
</feature>
<feature type="compositionally biased region" description="Polar residues" evidence="1">
    <location>
        <begin position="350"/>
        <end position="363"/>
    </location>
</feature>
<feature type="region of interest" description="Disordered" evidence="1">
    <location>
        <begin position="1"/>
        <end position="23"/>
    </location>
</feature>
<reference evidence="2 3" key="2">
    <citation type="submission" date="2019-01" db="EMBL/GenBank/DDBJ databases">
        <title>The decoding of complex shrimp genome reveals the adaptation for benthos swimmer, frequently molting mechanism and breeding impact on genome.</title>
        <authorList>
            <person name="Sun Y."/>
            <person name="Gao Y."/>
            <person name="Yu Y."/>
        </authorList>
    </citation>
    <scope>NUCLEOTIDE SEQUENCE [LARGE SCALE GENOMIC DNA]</scope>
    <source>
        <tissue evidence="2">Muscle</tissue>
    </source>
</reference>
<keyword evidence="3" id="KW-1185">Reference proteome</keyword>
<name>A0A3R7SMQ0_PENVA</name>
<comment type="caution">
    <text evidence="2">The sequence shown here is derived from an EMBL/GenBank/DDBJ whole genome shotgun (WGS) entry which is preliminary data.</text>
</comment>
<evidence type="ECO:0000313" key="2">
    <source>
        <dbReference type="EMBL" id="ROT67608.1"/>
    </source>
</evidence>
<organism evidence="2 3">
    <name type="scientific">Penaeus vannamei</name>
    <name type="common">Whiteleg shrimp</name>
    <name type="synonym">Litopenaeus vannamei</name>
    <dbReference type="NCBI Taxonomy" id="6689"/>
    <lineage>
        <taxon>Eukaryota</taxon>
        <taxon>Metazoa</taxon>
        <taxon>Ecdysozoa</taxon>
        <taxon>Arthropoda</taxon>
        <taxon>Crustacea</taxon>
        <taxon>Multicrustacea</taxon>
        <taxon>Malacostraca</taxon>
        <taxon>Eumalacostraca</taxon>
        <taxon>Eucarida</taxon>
        <taxon>Decapoda</taxon>
        <taxon>Dendrobranchiata</taxon>
        <taxon>Penaeoidea</taxon>
        <taxon>Penaeidae</taxon>
        <taxon>Penaeus</taxon>
    </lineage>
</organism>
<protein>
    <submittedName>
        <fullName evidence="2">Uncharacterized protein</fullName>
    </submittedName>
</protein>
<dbReference type="Proteomes" id="UP000283509">
    <property type="component" value="Unassembled WGS sequence"/>
</dbReference>
<dbReference type="AlphaFoldDB" id="A0A3R7SMQ0"/>
<evidence type="ECO:0000256" key="1">
    <source>
        <dbReference type="SAM" id="MobiDB-lite"/>
    </source>
</evidence>
<accession>A0A3R7SMQ0</accession>
<feature type="compositionally biased region" description="Low complexity" evidence="1">
    <location>
        <begin position="1"/>
        <end position="14"/>
    </location>
</feature>
<feature type="region of interest" description="Disordered" evidence="1">
    <location>
        <begin position="339"/>
        <end position="447"/>
    </location>
</feature>
<sequence length="545" mass="59064">MVALESSSPRSEGSSNEKDVTSLLAPSCTPSSSLFSFFHQAYRSITIGKFPSIRKKAQIMITLRRAGKSIRQIARAALFHSHDNSQDNEPSSCTCRLPAYGRCARLLLEMRPTPNSWTKVLALLSQLLAIAFVSGHRKYKHFPGTYTWGFPESGPISFSGGASSSGGARSVGFGDFRGTVTFGNTRGRWVGRATPIFRAPSSKVVSSTIFVSSPGLPDNAVYNPYNSRRGGYGAQGGFRQRYPSGQVRGGAILYSNDGFYREVDPREIIYGRALQGALTGASQAIVTLNETDGAVVMVNPQVVSYANATKDSFRDESDKELLPLERLGVQRVADKTEAELARNKTDLESENTASKVSLNQEESTGTHEDFTDMSPMPDSTDNAKGAVSRQRREKDIRFVPKERTLTTVLTVTSGDTGHDATRVQGRSDNPDADEQPRNDEDLAPGLPELPTIDAFIHGALFLGAEEPGQAGEARMAADGTRGRAEVRWGADAEPKESSLRLSTRTSVESAGDFTDVPSEATSALDHEALTGLVLYFLLTFRALQL</sequence>
<proteinExistence type="predicted"/>
<feature type="region of interest" description="Disordered" evidence="1">
    <location>
        <begin position="493"/>
        <end position="513"/>
    </location>
</feature>
<feature type="compositionally biased region" description="Polar residues" evidence="1">
    <location>
        <begin position="405"/>
        <end position="415"/>
    </location>
</feature>
<dbReference type="EMBL" id="QCYY01002788">
    <property type="protein sequence ID" value="ROT67608.1"/>
    <property type="molecule type" value="Genomic_DNA"/>
</dbReference>
<feature type="compositionally biased region" description="Polar residues" evidence="1">
    <location>
        <begin position="499"/>
        <end position="508"/>
    </location>
</feature>
<gene>
    <name evidence="2" type="ORF">C7M84_014298</name>
</gene>
<dbReference type="OrthoDB" id="10374512at2759"/>
<evidence type="ECO:0000313" key="3">
    <source>
        <dbReference type="Proteomes" id="UP000283509"/>
    </source>
</evidence>
<reference evidence="2 3" key="1">
    <citation type="submission" date="2018-04" db="EMBL/GenBank/DDBJ databases">
        <authorList>
            <person name="Zhang X."/>
            <person name="Yuan J."/>
            <person name="Li F."/>
            <person name="Xiang J."/>
        </authorList>
    </citation>
    <scope>NUCLEOTIDE SEQUENCE [LARGE SCALE GENOMIC DNA]</scope>
    <source>
        <tissue evidence="2">Muscle</tissue>
    </source>
</reference>